<proteinExistence type="predicted"/>
<evidence type="ECO:0008006" key="3">
    <source>
        <dbReference type="Google" id="ProtNLM"/>
    </source>
</evidence>
<dbReference type="RefSeq" id="WP_047221787.1">
    <property type="nucleotide sequence ID" value="NZ_JWIO01000004.1"/>
</dbReference>
<accession>A0ABR5F6Y5</accession>
<keyword evidence="2" id="KW-1185">Reference proteome</keyword>
<sequence length="66" mass="7347">MPDAVIEWELADVRGIGLDQLPDSTDETLQTEVRRLLDTLALRMTAWAVNGTTSSNANGAKRRQDY</sequence>
<protein>
    <recommendedName>
        <fullName evidence="3">FXSXX-COOH protein</fullName>
    </recommendedName>
</protein>
<comment type="caution">
    <text evidence="1">The sequence shown here is derived from an EMBL/GenBank/DDBJ whole genome shotgun (WGS) entry which is preliminary data.</text>
</comment>
<dbReference type="Proteomes" id="UP000035425">
    <property type="component" value="Unassembled WGS sequence"/>
</dbReference>
<evidence type="ECO:0000313" key="1">
    <source>
        <dbReference type="EMBL" id="KLL12489.1"/>
    </source>
</evidence>
<evidence type="ECO:0000313" key="2">
    <source>
        <dbReference type="Proteomes" id="UP000035425"/>
    </source>
</evidence>
<name>A0ABR5F6Y5_9ACTN</name>
<dbReference type="EMBL" id="JWIO01000004">
    <property type="protein sequence ID" value="KLL12489.1"/>
    <property type="molecule type" value="Genomic_DNA"/>
</dbReference>
<reference evidence="1 2" key="1">
    <citation type="submission" date="2014-12" db="EMBL/GenBank/DDBJ databases">
        <title>Frankia sp. BMG5.1 draft genome.</title>
        <authorList>
            <person name="Gtari M."/>
            <person name="Ghodhbane-Gtari F."/>
            <person name="Nouioui I."/>
            <person name="Ktari A."/>
            <person name="Hezbri K."/>
            <person name="Mimouni W."/>
            <person name="Sbissi I."/>
            <person name="Ayari A."/>
            <person name="Yamanaka T."/>
            <person name="Normand P."/>
            <person name="Tisa L.S."/>
            <person name="Boudabous A."/>
        </authorList>
    </citation>
    <scope>NUCLEOTIDE SEQUENCE [LARGE SCALE GENOMIC DNA]</scope>
    <source>
        <strain evidence="1 2">BMG5.1</strain>
    </source>
</reference>
<gene>
    <name evidence="1" type="ORF">FrCorBMG51_04185</name>
</gene>
<organism evidence="1 2">
    <name type="scientific">Protofrankia coriariae</name>
    <dbReference type="NCBI Taxonomy" id="1562887"/>
    <lineage>
        <taxon>Bacteria</taxon>
        <taxon>Bacillati</taxon>
        <taxon>Actinomycetota</taxon>
        <taxon>Actinomycetes</taxon>
        <taxon>Frankiales</taxon>
        <taxon>Frankiaceae</taxon>
        <taxon>Protofrankia</taxon>
    </lineage>
</organism>